<proteinExistence type="predicted"/>
<comment type="caution">
    <text evidence="1">The sequence shown here is derived from an EMBL/GenBank/DDBJ whole genome shotgun (WGS) entry which is preliminary data.</text>
</comment>
<dbReference type="EMBL" id="CM046105">
    <property type="protein sequence ID" value="KAI8434787.1"/>
    <property type="molecule type" value="Genomic_DNA"/>
</dbReference>
<sequence>MTKLVLLLVSILVIYANARHIHHKENVEDKWENEVQEVEERAAIKKENTDVPVDIIRNIKPNRFVPINNAIFFMGYLPCQDGFKRDFMGVCREVWD</sequence>
<evidence type="ECO:0000313" key="1">
    <source>
        <dbReference type="EMBL" id="KAI8434787.1"/>
    </source>
</evidence>
<protein>
    <submittedName>
        <fullName evidence="1">Uncharacterized protein</fullName>
    </submittedName>
</protein>
<keyword evidence="2" id="KW-1185">Reference proteome</keyword>
<name>A0ACC0KE96_CHOFU</name>
<gene>
    <name evidence="1" type="ORF">MSG28_003300</name>
</gene>
<dbReference type="Proteomes" id="UP001064048">
    <property type="component" value="Chromosome 5"/>
</dbReference>
<organism evidence="1 2">
    <name type="scientific">Choristoneura fumiferana</name>
    <name type="common">Spruce budworm moth</name>
    <name type="synonym">Archips fumiferana</name>
    <dbReference type="NCBI Taxonomy" id="7141"/>
    <lineage>
        <taxon>Eukaryota</taxon>
        <taxon>Metazoa</taxon>
        <taxon>Ecdysozoa</taxon>
        <taxon>Arthropoda</taxon>
        <taxon>Hexapoda</taxon>
        <taxon>Insecta</taxon>
        <taxon>Pterygota</taxon>
        <taxon>Neoptera</taxon>
        <taxon>Endopterygota</taxon>
        <taxon>Lepidoptera</taxon>
        <taxon>Glossata</taxon>
        <taxon>Ditrysia</taxon>
        <taxon>Tortricoidea</taxon>
        <taxon>Tortricidae</taxon>
        <taxon>Tortricinae</taxon>
        <taxon>Choristoneura</taxon>
    </lineage>
</organism>
<reference evidence="1 2" key="1">
    <citation type="journal article" date="2022" name="Genome Biol. Evol.">
        <title>The Spruce Budworm Genome: Reconstructing the Evolutionary History of Antifreeze Proteins.</title>
        <authorList>
            <person name="Beliveau C."/>
            <person name="Gagne P."/>
            <person name="Picq S."/>
            <person name="Vernygora O."/>
            <person name="Keeling C.I."/>
            <person name="Pinkney K."/>
            <person name="Doucet D."/>
            <person name="Wen F."/>
            <person name="Johnston J.S."/>
            <person name="Maaroufi H."/>
            <person name="Boyle B."/>
            <person name="Laroche J."/>
            <person name="Dewar K."/>
            <person name="Juretic N."/>
            <person name="Blackburn G."/>
            <person name="Nisole A."/>
            <person name="Brunet B."/>
            <person name="Brandao M."/>
            <person name="Lumley L."/>
            <person name="Duan J."/>
            <person name="Quan G."/>
            <person name="Lucarotti C.J."/>
            <person name="Roe A.D."/>
            <person name="Sperling F.A.H."/>
            <person name="Levesque R.C."/>
            <person name="Cusson M."/>
        </authorList>
    </citation>
    <scope>NUCLEOTIDE SEQUENCE [LARGE SCALE GENOMIC DNA]</scope>
    <source>
        <strain evidence="1">Glfc:IPQL:Cfum</strain>
    </source>
</reference>
<evidence type="ECO:0000313" key="2">
    <source>
        <dbReference type="Proteomes" id="UP001064048"/>
    </source>
</evidence>
<accession>A0ACC0KE96</accession>